<comment type="caution">
    <text evidence="5">The sequence shown here is derived from an EMBL/GenBank/DDBJ whole genome shotgun (WGS) entry which is preliminary data.</text>
</comment>
<dbReference type="PROSITE" id="PS50887">
    <property type="entry name" value="GGDEF"/>
    <property type="match status" value="1"/>
</dbReference>
<dbReference type="InterPro" id="IPR035965">
    <property type="entry name" value="PAS-like_dom_sf"/>
</dbReference>
<dbReference type="PANTHER" id="PTHR44757">
    <property type="entry name" value="DIGUANYLATE CYCLASE DGCP"/>
    <property type="match status" value="1"/>
</dbReference>
<dbReference type="Gene3D" id="3.30.70.270">
    <property type="match status" value="1"/>
</dbReference>
<dbReference type="SMART" id="SM00091">
    <property type="entry name" value="PAS"/>
    <property type="match status" value="2"/>
</dbReference>
<feature type="domain" description="PAS" evidence="1">
    <location>
        <begin position="10"/>
        <end position="80"/>
    </location>
</feature>
<dbReference type="Proteomes" id="UP000308488">
    <property type="component" value="Unassembled WGS sequence"/>
</dbReference>
<dbReference type="InterPro" id="IPR013767">
    <property type="entry name" value="PAS_fold"/>
</dbReference>
<feature type="domain" description="GGDEF" evidence="4">
    <location>
        <begin position="290"/>
        <end position="423"/>
    </location>
</feature>
<dbReference type="SUPFAM" id="SSF55785">
    <property type="entry name" value="PYP-like sensor domain (PAS domain)"/>
    <property type="match status" value="2"/>
</dbReference>
<dbReference type="InterPro" id="IPR000014">
    <property type="entry name" value="PAS"/>
</dbReference>
<dbReference type="SUPFAM" id="SSF55073">
    <property type="entry name" value="Nucleotide cyclase"/>
    <property type="match status" value="1"/>
</dbReference>
<dbReference type="CDD" id="cd01948">
    <property type="entry name" value="EAL"/>
    <property type="match status" value="1"/>
</dbReference>
<accession>A0A4U6R9A2</accession>
<dbReference type="EMBL" id="SZYH01000001">
    <property type="protein sequence ID" value="TKV68976.1"/>
    <property type="molecule type" value="Genomic_DNA"/>
</dbReference>
<feature type="domain" description="EAL" evidence="3">
    <location>
        <begin position="432"/>
        <end position="683"/>
    </location>
</feature>
<dbReference type="PROSITE" id="PS50112">
    <property type="entry name" value="PAS"/>
    <property type="match status" value="2"/>
</dbReference>
<dbReference type="Pfam" id="PF00990">
    <property type="entry name" value="GGDEF"/>
    <property type="match status" value="1"/>
</dbReference>
<dbReference type="InterPro" id="IPR052155">
    <property type="entry name" value="Biofilm_reg_signaling"/>
</dbReference>
<dbReference type="InterPro" id="IPR000160">
    <property type="entry name" value="GGDEF_dom"/>
</dbReference>
<dbReference type="SMART" id="SM00052">
    <property type="entry name" value="EAL"/>
    <property type="match status" value="1"/>
</dbReference>
<dbReference type="PANTHER" id="PTHR44757:SF2">
    <property type="entry name" value="BIOFILM ARCHITECTURE MAINTENANCE PROTEIN MBAA"/>
    <property type="match status" value="1"/>
</dbReference>
<dbReference type="OrthoDB" id="6597954at2"/>
<dbReference type="SUPFAM" id="SSF141868">
    <property type="entry name" value="EAL domain-like"/>
    <property type="match status" value="1"/>
</dbReference>
<dbReference type="Pfam" id="PF13426">
    <property type="entry name" value="PAS_9"/>
    <property type="match status" value="1"/>
</dbReference>
<feature type="domain" description="PAS" evidence="1">
    <location>
        <begin position="130"/>
        <end position="177"/>
    </location>
</feature>
<dbReference type="RefSeq" id="WP_137436594.1">
    <property type="nucleotide sequence ID" value="NZ_JANRHC010000002.1"/>
</dbReference>
<dbReference type="InterPro" id="IPR035919">
    <property type="entry name" value="EAL_sf"/>
</dbReference>
<dbReference type="Pfam" id="PF00989">
    <property type="entry name" value="PAS"/>
    <property type="match status" value="1"/>
</dbReference>
<organism evidence="5 6">
    <name type="scientific">Marinobacter panjinensis</name>
    <dbReference type="NCBI Taxonomy" id="2576384"/>
    <lineage>
        <taxon>Bacteria</taxon>
        <taxon>Pseudomonadati</taxon>
        <taxon>Pseudomonadota</taxon>
        <taxon>Gammaproteobacteria</taxon>
        <taxon>Pseudomonadales</taxon>
        <taxon>Marinobacteraceae</taxon>
        <taxon>Marinobacter</taxon>
    </lineage>
</organism>
<dbReference type="InterPro" id="IPR043128">
    <property type="entry name" value="Rev_trsase/Diguanyl_cyclase"/>
</dbReference>
<feature type="domain" description="PAC" evidence="2">
    <location>
        <begin position="204"/>
        <end position="258"/>
    </location>
</feature>
<evidence type="ECO:0000259" key="2">
    <source>
        <dbReference type="PROSITE" id="PS50113"/>
    </source>
</evidence>
<reference evidence="5 6" key="1">
    <citation type="submission" date="2019-05" db="EMBL/GenBank/DDBJ databases">
        <title>Marinobacter panjinensis sp. nov., a moderately halophilic bacterium isolated from sea tidal flat environment.</title>
        <authorList>
            <person name="Yang W."/>
            <person name="An M."/>
            <person name="He W."/>
            <person name="Luo X."/>
            <person name="Zhu L."/>
            <person name="Chen G."/>
            <person name="Zhang Y."/>
            <person name="Wang Y."/>
        </authorList>
    </citation>
    <scope>NUCLEOTIDE SEQUENCE [LARGE SCALE GENOMIC DNA]</scope>
    <source>
        <strain evidence="5 6">PJ-16</strain>
    </source>
</reference>
<evidence type="ECO:0000259" key="4">
    <source>
        <dbReference type="PROSITE" id="PS50887"/>
    </source>
</evidence>
<dbReference type="PROSITE" id="PS50113">
    <property type="entry name" value="PAC"/>
    <property type="match status" value="1"/>
</dbReference>
<dbReference type="InterPro" id="IPR000700">
    <property type="entry name" value="PAS-assoc_C"/>
</dbReference>
<keyword evidence="6" id="KW-1185">Reference proteome</keyword>
<name>A0A4U6R9A2_9GAMM</name>
<dbReference type="CDD" id="cd01949">
    <property type="entry name" value="GGDEF"/>
    <property type="match status" value="1"/>
</dbReference>
<evidence type="ECO:0000313" key="6">
    <source>
        <dbReference type="Proteomes" id="UP000308488"/>
    </source>
</evidence>
<dbReference type="InterPro" id="IPR029787">
    <property type="entry name" value="Nucleotide_cyclase"/>
</dbReference>
<sequence>MPDPSSHEYNEQHYRSLFTYNPDAVFTLNPAGEFVQINQAGCDLIGAKEEDILCQHYETIILAEDRERTRRYFEATLAGNHQRYEIRIENMRGEILQLDILNIPIIVNGQITGVHGQARDRTRERQTEARLRILERSVEASSSGVTIADARAPGFPLIYVNPAFERMTGYRAADIIGANCRFLQGRDTSKTAVASIRAGLAGMREVHTSLLNYRKDGSSFWNDLYIAPVRDSDEEVTHFIGIQTDISDRIRQEEVLTFQASHDSLTGLPNRIYLESHLQGICRRARARQLAIHALFIDLDGFKPINDSLGHAFGDEILAQTARRLEAVLPVDSTLVRFGGDEFVALVPALEERQAINRVADVVLEQFSRPFLNEDVEITLSAAIGIATAKGTLDNSMLLIQQSDMAMYEAKKLGGNTWQWFNKTLDRRVQHEVALRQQLQQALATNQFELFYQPLFNNELAIVGVEALIRWNHPDRGYISPAEYIALSERTGQILPISEWVMQEAFARAAELAEIGVPSISINLSPLQFHRHNLVEQLARLNDQYQLAPGQLCVEITENVFLTDPKDVIRQLREIRNMGIEVAIDDFGTGFSSLSYMRDMPVNRIKIDRSFVNGITSNASDAAITRGTLSMARELGMSVVAEGVETEEQFRLLQQFGCSGYQGFWYSRALPLADLRTFAGALGRTVPKQ</sequence>
<evidence type="ECO:0000259" key="1">
    <source>
        <dbReference type="PROSITE" id="PS50112"/>
    </source>
</evidence>
<evidence type="ECO:0000313" key="5">
    <source>
        <dbReference type="EMBL" id="TKV68976.1"/>
    </source>
</evidence>
<dbReference type="PROSITE" id="PS50883">
    <property type="entry name" value="EAL"/>
    <property type="match status" value="1"/>
</dbReference>
<protein>
    <submittedName>
        <fullName evidence="5">EAL domain-containing protein</fullName>
    </submittedName>
</protein>
<proteinExistence type="predicted"/>
<dbReference type="InterPro" id="IPR001633">
    <property type="entry name" value="EAL_dom"/>
</dbReference>
<dbReference type="NCBIfam" id="TIGR00254">
    <property type="entry name" value="GGDEF"/>
    <property type="match status" value="1"/>
</dbReference>
<dbReference type="Gene3D" id="3.30.450.20">
    <property type="entry name" value="PAS domain"/>
    <property type="match status" value="2"/>
</dbReference>
<evidence type="ECO:0000259" key="3">
    <source>
        <dbReference type="PROSITE" id="PS50883"/>
    </source>
</evidence>
<dbReference type="InterPro" id="IPR001610">
    <property type="entry name" value="PAC"/>
</dbReference>
<dbReference type="SMART" id="SM00267">
    <property type="entry name" value="GGDEF"/>
    <property type="match status" value="1"/>
</dbReference>
<dbReference type="CDD" id="cd00130">
    <property type="entry name" value="PAS"/>
    <property type="match status" value="2"/>
</dbReference>
<dbReference type="SMART" id="SM00086">
    <property type="entry name" value="PAC"/>
    <property type="match status" value="2"/>
</dbReference>
<gene>
    <name evidence="5" type="ORF">FDP08_13185</name>
</gene>
<dbReference type="AlphaFoldDB" id="A0A4U6R9A2"/>
<dbReference type="NCBIfam" id="TIGR00229">
    <property type="entry name" value="sensory_box"/>
    <property type="match status" value="2"/>
</dbReference>
<dbReference type="Gene3D" id="3.20.20.450">
    <property type="entry name" value="EAL domain"/>
    <property type="match status" value="1"/>
</dbReference>
<dbReference type="Pfam" id="PF00563">
    <property type="entry name" value="EAL"/>
    <property type="match status" value="1"/>
</dbReference>